<accession>M0F1G7</accession>
<reference evidence="2" key="1">
    <citation type="submission" date="2012-11" db="EMBL/GenBank/DDBJ databases">
        <authorList>
            <person name="Becker E.A."/>
            <person name="Seitzer P."/>
            <person name="Tritt A."/>
            <person name="Larsen D."/>
            <person name="Yao A."/>
            <person name="Wu D."/>
            <person name="Darling A."/>
            <person name="Eisen J.A."/>
            <person name="Facciotti M.T."/>
        </authorList>
    </citation>
    <scope>NUCLEOTIDE SEQUENCE [LARGE SCALE GENOMIC DNA]</scope>
    <source>
        <strain evidence="2">JCM 10118</strain>
    </source>
</reference>
<dbReference type="PATRIC" id="fig|1227468.4.peg.1629"/>
<evidence type="ECO:0000313" key="1">
    <source>
        <dbReference type="EMBL" id="ELZ53183.1"/>
    </source>
</evidence>
<organism evidence="1 2">
    <name type="scientific">Halorubrum distributum JCM 10118</name>
    <dbReference type="NCBI Taxonomy" id="1227468"/>
    <lineage>
        <taxon>Archaea</taxon>
        <taxon>Methanobacteriati</taxon>
        <taxon>Methanobacteriota</taxon>
        <taxon>Stenosarchaea group</taxon>
        <taxon>Halobacteria</taxon>
        <taxon>Halobacteriales</taxon>
        <taxon>Haloferacaceae</taxon>
        <taxon>Halorubrum</taxon>
        <taxon>Halorubrum distributum group</taxon>
    </lineage>
</organism>
<dbReference type="Proteomes" id="UP000011614">
    <property type="component" value="Unassembled WGS sequence"/>
</dbReference>
<name>M0F1G7_9EURY</name>
<gene>
    <name evidence="1" type="ORF">C466_08375</name>
</gene>
<protein>
    <submittedName>
        <fullName evidence="1">Acyl-CoA dehydrogenase 8</fullName>
    </submittedName>
</protein>
<dbReference type="EMBL" id="AOJN01000048">
    <property type="protein sequence ID" value="ELZ53183.1"/>
    <property type="molecule type" value="Genomic_DNA"/>
</dbReference>
<sequence>MKGPRCGVSQARYGITADYSPMRHMASFEPVYTYDGTDIHTLVPGEDLTAVAAFE</sequence>
<evidence type="ECO:0000313" key="2">
    <source>
        <dbReference type="Proteomes" id="UP000011614"/>
    </source>
</evidence>
<dbReference type="AlphaFoldDB" id="M0F1G7"/>
<comment type="caution">
    <text evidence="1">The sequence shown here is derived from an EMBL/GenBank/DDBJ whole genome shotgun (WGS) entry which is preliminary data.</text>
</comment>
<proteinExistence type="predicted"/>
<reference evidence="1 2" key="2">
    <citation type="journal article" date="2014" name="PLoS Genet.">
        <title>Phylogenetically driven sequencing of extremely halophilic archaea reveals strategies for static and dynamic osmo-response.</title>
        <authorList>
            <person name="Becker E.A."/>
            <person name="Seitzer P.M."/>
            <person name="Tritt A."/>
            <person name="Larsen D."/>
            <person name="Krusor M."/>
            <person name="Yao A.I."/>
            <person name="Wu D."/>
            <person name="Madern D."/>
            <person name="Eisen J.A."/>
            <person name="Darling A.E."/>
            <person name="Facciotti M.T."/>
        </authorList>
    </citation>
    <scope>NUCLEOTIDE SEQUENCE [LARGE SCALE GENOMIC DNA]</scope>
    <source>
        <strain evidence="1 2">JCM 10118</strain>
    </source>
</reference>